<keyword evidence="6" id="KW-0699">rRNA-binding</keyword>
<keyword evidence="4 6" id="KW-0687">Ribonucleoprotein</keyword>
<keyword evidence="3 6" id="KW-0689">Ribosomal protein</keyword>
<dbReference type="Proteomes" id="UP000430670">
    <property type="component" value="Unassembled WGS sequence"/>
</dbReference>
<gene>
    <name evidence="6 8" type="primary">rplD</name>
    <name evidence="8" type="ORF">GJ688_10875</name>
</gene>
<dbReference type="EMBL" id="WNKU01000011">
    <property type="protein sequence ID" value="MTV49480.1"/>
    <property type="molecule type" value="Genomic_DNA"/>
</dbReference>
<comment type="function">
    <text evidence="6">One of the primary rRNA binding proteins, this protein initially binds near the 5'-end of the 23S rRNA. It is important during the early stages of 50S assembly. It makes multiple contacts with different domains of the 23S rRNA in the assembled 50S subunit and ribosome.</text>
</comment>
<comment type="subunit">
    <text evidence="2 6">Part of the 50S ribosomal subunit.</text>
</comment>
<keyword evidence="6" id="KW-0694">RNA-binding</keyword>
<evidence type="ECO:0000313" key="9">
    <source>
        <dbReference type="Proteomes" id="UP000430670"/>
    </source>
</evidence>
<accession>A0A6I3SKR7</accession>
<evidence type="ECO:0000313" key="8">
    <source>
        <dbReference type="EMBL" id="MTV49480.1"/>
    </source>
</evidence>
<dbReference type="GO" id="GO:0005840">
    <property type="term" value="C:ribosome"/>
    <property type="evidence" value="ECO:0007669"/>
    <property type="project" value="UniProtKB-KW"/>
</dbReference>
<organism evidence="8 9">
    <name type="scientific">Heliobacterium mobile</name>
    <name type="common">Heliobacillus mobilis</name>
    <dbReference type="NCBI Taxonomy" id="28064"/>
    <lineage>
        <taxon>Bacteria</taxon>
        <taxon>Bacillati</taxon>
        <taxon>Bacillota</taxon>
        <taxon>Clostridia</taxon>
        <taxon>Eubacteriales</taxon>
        <taxon>Heliobacteriaceae</taxon>
        <taxon>Heliobacterium</taxon>
    </lineage>
</organism>
<dbReference type="GO" id="GO:0006412">
    <property type="term" value="P:translation"/>
    <property type="evidence" value="ECO:0007669"/>
    <property type="project" value="UniProtKB-UniRule"/>
</dbReference>
<dbReference type="RefSeq" id="WP_155476573.1">
    <property type="nucleotide sequence ID" value="NZ_WNKU01000011.1"/>
</dbReference>
<evidence type="ECO:0000256" key="7">
    <source>
        <dbReference type="SAM" id="MobiDB-lite"/>
    </source>
</evidence>
<evidence type="ECO:0000256" key="3">
    <source>
        <dbReference type="ARBA" id="ARBA00022980"/>
    </source>
</evidence>
<dbReference type="GO" id="GO:0019843">
    <property type="term" value="F:rRNA binding"/>
    <property type="evidence" value="ECO:0007669"/>
    <property type="project" value="UniProtKB-UniRule"/>
</dbReference>
<dbReference type="OrthoDB" id="9803201at2"/>
<dbReference type="NCBIfam" id="TIGR03953">
    <property type="entry name" value="rplD_bact"/>
    <property type="match status" value="1"/>
</dbReference>
<dbReference type="InterPro" id="IPR002136">
    <property type="entry name" value="Ribosomal_uL4"/>
</dbReference>
<feature type="region of interest" description="Disordered" evidence="7">
    <location>
        <begin position="48"/>
        <end position="79"/>
    </location>
</feature>
<proteinExistence type="inferred from homology"/>
<dbReference type="InterPro" id="IPR023574">
    <property type="entry name" value="Ribosomal_uL4_dom_sf"/>
</dbReference>
<evidence type="ECO:0000256" key="6">
    <source>
        <dbReference type="HAMAP-Rule" id="MF_01328"/>
    </source>
</evidence>
<keyword evidence="9" id="KW-1185">Reference proteome</keyword>
<protein>
    <recommendedName>
        <fullName evidence="5 6">Large ribosomal subunit protein uL4</fullName>
    </recommendedName>
</protein>
<reference evidence="8 9" key="1">
    <citation type="submission" date="2019-11" db="EMBL/GenBank/DDBJ databases">
        <title>Whole-genome sequence of a the green, strictly anaerobic photosynthetic bacterium Heliobacillus mobilis DSM 6151.</title>
        <authorList>
            <person name="Kyndt J.A."/>
            <person name="Meyer T.E."/>
        </authorList>
    </citation>
    <scope>NUCLEOTIDE SEQUENCE [LARGE SCALE GENOMIC DNA]</scope>
    <source>
        <strain evidence="8 9">DSM 6151</strain>
    </source>
</reference>
<evidence type="ECO:0000256" key="1">
    <source>
        <dbReference type="ARBA" id="ARBA00010528"/>
    </source>
</evidence>
<dbReference type="HAMAP" id="MF_01328_B">
    <property type="entry name" value="Ribosomal_uL4_B"/>
    <property type="match status" value="1"/>
</dbReference>
<comment type="similarity">
    <text evidence="1 6">Belongs to the universal ribosomal protein uL4 family.</text>
</comment>
<dbReference type="GO" id="GO:0003735">
    <property type="term" value="F:structural constituent of ribosome"/>
    <property type="evidence" value="ECO:0007669"/>
    <property type="project" value="InterPro"/>
</dbReference>
<evidence type="ECO:0000256" key="2">
    <source>
        <dbReference type="ARBA" id="ARBA00011838"/>
    </source>
</evidence>
<dbReference type="PANTHER" id="PTHR10746:SF6">
    <property type="entry name" value="LARGE RIBOSOMAL SUBUNIT PROTEIN UL4M"/>
    <property type="match status" value="1"/>
</dbReference>
<dbReference type="SUPFAM" id="SSF52166">
    <property type="entry name" value="Ribosomal protein L4"/>
    <property type="match status" value="1"/>
</dbReference>
<evidence type="ECO:0000256" key="4">
    <source>
        <dbReference type="ARBA" id="ARBA00023274"/>
    </source>
</evidence>
<name>A0A6I3SKR7_HELMO</name>
<comment type="function">
    <text evidence="6">Forms part of the polypeptide exit tunnel.</text>
</comment>
<comment type="caution">
    <text evidence="8">The sequence shown here is derived from an EMBL/GenBank/DDBJ whole genome shotgun (WGS) entry which is preliminary data.</text>
</comment>
<dbReference type="Gene3D" id="3.40.1370.10">
    <property type="match status" value="1"/>
</dbReference>
<dbReference type="InterPro" id="IPR013005">
    <property type="entry name" value="Ribosomal_uL4-like"/>
</dbReference>
<dbReference type="GO" id="GO:1990904">
    <property type="term" value="C:ribonucleoprotein complex"/>
    <property type="evidence" value="ECO:0007669"/>
    <property type="project" value="UniProtKB-KW"/>
</dbReference>
<evidence type="ECO:0000256" key="5">
    <source>
        <dbReference type="ARBA" id="ARBA00035244"/>
    </source>
</evidence>
<dbReference type="Pfam" id="PF00573">
    <property type="entry name" value="Ribosomal_L4"/>
    <property type="match status" value="1"/>
</dbReference>
<sequence length="207" mass="22530">MPKVAVYNVEGNQVGELDLNDEIFGIEPNEHVMHQAVVTQLAAWRRGTHKVKSRGEVSGGGKKPWRQKGTGRARAGTSRSPLWRGGAIIFGPQPRDYTISMPKKARRLALKSALSDKVKSGNLIVVDTLAMEAPKTKAMAGILDKLNVERKALLVTADIDETIFKSARNIPGVSPVEAVGINVYDILNHDKLVITKDAVAKVEEVFA</sequence>
<dbReference type="AlphaFoldDB" id="A0A6I3SKR7"/>
<dbReference type="PANTHER" id="PTHR10746">
    <property type="entry name" value="50S RIBOSOMAL PROTEIN L4"/>
    <property type="match status" value="1"/>
</dbReference>